<dbReference type="Proteomes" id="UP001152087">
    <property type="component" value="Unassembled WGS sequence"/>
</dbReference>
<dbReference type="OrthoDB" id="10315967at2759"/>
<sequence length="64" mass="7520">MPAPVHTVYLSTTEVGKDDRLTKALREVLGNQAWWTFYVVDKEYIISSYKESEELKRSLKEKLK</sequence>
<keyword evidence="2" id="KW-1185">Reference proteome</keyword>
<evidence type="ECO:0000313" key="1">
    <source>
        <dbReference type="EMBL" id="KAJ4181495.1"/>
    </source>
</evidence>
<protein>
    <submittedName>
        <fullName evidence="1">Uncharacterized protein</fullName>
    </submittedName>
</protein>
<accession>A0A9W8QYQ3</accession>
<evidence type="ECO:0000313" key="2">
    <source>
        <dbReference type="Proteomes" id="UP001152087"/>
    </source>
</evidence>
<dbReference type="AlphaFoldDB" id="A0A9W8QYQ3"/>
<gene>
    <name evidence="1" type="ORF">NW755_011032</name>
</gene>
<organism evidence="1 2">
    <name type="scientific">Fusarium falciforme</name>
    <dbReference type="NCBI Taxonomy" id="195108"/>
    <lineage>
        <taxon>Eukaryota</taxon>
        <taxon>Fungi</taxon>
        <taxon>Dikarya</taxon>
        <taxon>Ascomycota</taxon>
        <taxon>Pezizomycotina</taxon>
        <taxon>Sordariomycetes</taxon>
        <taxon>Hypocreomycetidae</taxon>
        <taxon>Hypocreales</taxon>
        <taxon>Nectriaceae</taxon>
        <taxon>Fusarium</taxon>
        <taxon>Fusarium solani species complex</taxon>
    </lineage>
</organism>
<comment type="caution">
    <text evidence="1">The sequence shown here is derived from an EMBL/GenBank/DDBJ whole genome shotgun (WGS) entry which is preliminary data.</text>
</comment>
<reference evidence="1" key="1">
    <citation type="submission" date="2022-09" db="EMBL/GenBank/DDBJ databases">
        <title>Fusarium specimens isolated from Avocado Roots.</title>
        <authorList>
            <person name="Stajich J."/>
            <person name="Roper C."/>
            <person name="Heimlech-Rivalta G."/>
        </authorList>
    </citation>
    <scope>NUCLEOTIDE SEQUENCE</scope>
    <source>
        <strain evidence="1">A02</strain>
    </source>
</reference>
<name>A0A9W8QYQ3_9HYPO</name>
<proteinExistence type="predicted"/>
<dbReference type="EMBL" id="JAOQAV010000040">
    <property type="protein sequence ID" value="KAJ4181495.1"/>
    <property type="molecule type" value="Genomic_DNA"/>
</dbReference>